<comment type="caution">
    <text evidence="3">The sequence shown here is derived from an EMBL/GenBank/DDBJ whole genome shotgun (WGS) entry which is preliminary data.</text>
</comment>
<protein>
    <submittedName>
        <fullName evidence="3">Amphi-Trp domain-containing protein</fullName>
    </submittedName>
</protein>
<accession>A0AAW4P9U6</accession>
<proteinExistence type="predicted"/>
<evidence type="ECO:0000313" key="4">
    <source>
        <dbReference type="Proteomes" id="UP001430455"/>
    </source>
</evidence>
<sequence>MPEETLFETERPLDRDAVADYLRTLADSLESGSDVTLRAGDQSVTLDPPQTVEFEVKAEREGPTDGDGELSIEVELEWPENASESESADGDLRIE</sequence>
<dbReference type="Pfam" id="PF20068">
    <property type="entry name" value="Amphi-Trp"/>
    <property type="match status" value="1"/>
</dbReference>
<dbReference type="NCBIfam" id="TIGR04354">
    <property type="entry name" value="amphi-Trp"/>
    <property type="match status" value="1"/>
</dbReference>
<evidence type="ECO:0000259" key="2">
    <source>
        <dbReference type="Pfam" id="PF20068"/>
    </source>
</evidence>
<feature type="domain" description="Amphi-Trp" evidence="2">
    <location>
        <begin position="1"/>
        <end position="95"/>
    </location>
</feature>
<dbReference type="InterPro" id="IPR027598">
    <property type="entry name" value="Amphi-Trp_dom"/>
</dbReference>
<dbReference type="EMBL" id="RKLT01000001">
    <property type="protein sequence ID" value="MBX0294358.1"/>
    <property type="molecule type" value="Genomic_DNA"/>
</dbReference>
<evidence type="ECO:0000313" key="3">
    <source>
        <dbReference type="EMBL" id="MBX0294358.1"/>
    </source>
</evidence>
<evidence type="ECO:0000256" key="1">
    <source>
        <dbReference type="SAM" id="MobiDB-lite"/>
    </source>
</evidence>
<gene>
    <name evidence="3" type="ORF">EGH23_05605</name>
</gene>
<reference evidence="3 4" key="1">
    <citation type="submission" date="2021-06" db="EMBL/GenBank/DDBJ databases">
        <title>Halomicroarcula sp. a new haloarchaeum isolated from saline soil.</title>
        <authorList>
            <person name="Duran-Viseras A."/>
            <person name="Sanchez-Porro C."/>
            <person name="Ventosa A."/>
        </authorList>
    </citation>
    <scope>NUCLEOTIDE SEQUENCE [LARGE SCALE GENOMIC DNA]</scope>
    <source>
        <strain evidence="3 4">F27</strain>
    </source>
</reference>
<name>A0AAW4P9U6_9EURY</name>
<dbReference type="Proteomes" id="UP001430455">
    <property type="component" value="Unassembled WGS sequence"/>
</dbReference>
<organism evidence="3 4">
    <name type="scientific">Haloarcula nitratireducens</name>
    <dbReference type="NCBI Taxonomy" id="2487749"/>
    <lineage>
        <taxon>Archaea</taxon>
        <taxon>Methanobacteriati</taxon>
        <taxon>Methanobacteriota</taxon>
        <taxon>Stenosarchaea group</taxon>
        <taxon>Halobacteria</taxon>
        <taxon>Halobacteriales</taxon>
        <taxon>Haloarculaceae</taxon>
        <taxon>Haloarcula</taxon>
    </lineage>
</organism>
<keyword evidence="4" id="KW-1185">Reference proteome</keyword>
<feature type="region of interest" description="Disordered" evidence="1">
    <location>
        <begin position="76"/>
        <end position="95"/>
    </location>
</feature>
<dbReference type="RefSeq" id="WP_220579016.1">
    <property type="nucleotide sequence ID" value="NZ_RKLT01000001.1"/>
</dbReference>
<dbReference type="AlphaFoldDB" id="A0AAW4P9U6"/>